<dbReference type="InterPro" id="IPR050426">
    <property type="entry name" value="Glycosyltransferase_28"/>
</dbReference>
<comment type="caution">
    <text evidence="3">The sequence shown here is derived from an EMBL/GenBank/DDBJ whole genome shotgun (WGS) entry which is preliminary data.</text>
</comment>
<dbReference type="Proteomes" id="UP000828236">
    <property type="component" value="Unassembled WGS sequence"/>
</dbReference>
<dbReference type="AlphaFoldDB" id="A0A922I9Q1"/>
<protein>
    <submittedName>
        <fullName evidence="3">Uncharacterized protein</fullName>
    </submittedName>
</protein>
<reference evidence="2" key="3">
    <citation type="journal article" date="2021" name="World Allergy Organ. J.">
        <title>Chromosome-level assembly of Dermatophagoides farinae genome and transcriptome reveals two novel allergens Der f 37 and Der f 39.</title>
        <authorList>
            <person name="Chen J."/>
            <person name="Cai Z."/>
            <person name="Fan D."/>
            <person name="Hu J."/>
            <person name="Hou Y."/>
            <person name="He Y."/>
            <person name="Zhang Z."/>
            <person name="Zhao Z."/>
            <person name="Gao P."/>
            <person name="Hu W."/>
            <person name="Sun J."/>
            <person name="Li J."/>
            <person name="Ji K."/>
        </authorList>
    </citation>
    <scope>NUCLEOTIDE SEQUENCE</scope>
    <source>
        <strain evidence="2">JKM2019</strain>
    </source>
</reference>
<reference evidence="2" key="2">
    <citation type="submission" date="2020-06" db="EMBL/GenBank/DDBJ databases">
        <authorList>
            <person name="Ji K."/>
            <person name="Li J."/>
        </authorList>
    </citation>
    <scope>NUCLEOTIDE SEQUENCE</scope>
    <source>
        <strain evidence="2">JKM2019</strain>
        <tissue evidence="2">Whole body</tissue>
    </source>
</reference>
<dbReference type="GO" id="GO:0008194">
    <property type="term" value="F:UDP-glycosyltransferase activity"/>
    <property type="evidence" value="ECO:0007669"/>
    <property type="project" value="InterPro"/>
</dbReference>
<evidence type="ECO:0000313" key="4">
    <source>
        <dbReference type="Proteomes" id="UP000790347"/>
    </source>
</evidence>
<accession>A0A922I9Q1</accession>
<dbReference type="Proteomes" id="UP000790347">
    <property type="component" value="Unassembled WGS sequence"/>
</dbReference>
<sequence>MSPKSLKILFKPAEGMGHINAAIGLAQALANRGHQVFFFTLPIEVGTFKKFGINEIHLQLTNEEKKDLIEKNDADNDHPMKSAQETLERMQEAGIFSHRSSIEKLDSYRSMMDVRVPNSIGYRKHLQIKELFPQMVAAIDELKPDLIIADLCHFSLAPCIAYGKIPWIFLYSENSLSLFDSPKVPPPLSGYPTYDQTGWKEFRDKFEKVYCESHRYAQNLINKEFGYPEVDEKMFLLTSPYLNIYGCPEELDFTDLAKLPDNYVRIETYCRQTSEKFELPTEFKTKIKPGDKLIYLSLGSMGGFDVELMKKLIKILGKTPHKYIVSKGIFHEQYQLADNMWGGPYVPQTEILPIVDLVITHGGNNTVAETLSFGKPMIVMPLFVDQFDNAQRITEKGYGYRIDTYGFKDEELIEMIDRIFKDPQIKERCEKACERIKNSNSKDKACERIEELAEKLSKTK</sequence>
<keyword evidence="1" id="KW-0808">Transferase</keyword>
<reference evidence="3" key="1">
    <citation type="submission" date="2013-05" db="EMBL/GenBank/DDBJ databases">
        <authorList>
            <person name="Yim A.K.Y."/>
            <person name="Chan T.F."/>
            <person name="Ji K.M."/>
            <person name="Liu X.Y."/>
            <person name="Zhou J.W."/>
            <person name="Li R.Q."/>
            <person name="Yang K.Y."/>
            <person name="Li J."/>
            <person name="Li M."/>
            <person name="Law P.T.W."/>
            <person name="Wu Y.L."/>
            <person name="Cai Z.L."/>
            <person name="Qin H."/>
            <person name="Bao Y."/>
            <person name="Leung R.K.K."/>
            <person name="Ng P.K.S."/>
            <person name="Zou J."/>
            <person name="Zhong X.J."/>
            <person name="Ran P.X."/>
            <person name="Zhong N.S."/>
            <person name="Liu Z.G."/>
            <person name="Tsui S.K.W."/>
        </authorList>
    </citation>
    <scope>NUCLEOTIDE SEQUENCE</scope>
    <source>
        <strain evidence="3">Derf</strain>
        <tissue evidence="3">Whole organism</tissue>
    </source>
</reference>
<dbReference type="SUPFAM" id="SSF53756">
    <property type="entry name" value="UDP-Glycosyltransferase/glycogen phosphorylase"/>
    <property type="match status" value="1"/>
</dbReference>
<dbReference type="EMBL" id="SDOV01000009">
    <property type="protein sequence ID" value="KAH7636733.1"/>
    <property type="molecule type" value="Genomic_DNA"/>
</dbReference>
<proteinExistence type="predicted"/>
<dbReference type="Gene3D" id="3.40.50.2000">
    <property type="entry name" value="Glycogen Phosphorylase B"/>
    <property type="match status" value="2"/>
</dbReference>
<keyword evidence="4" id="KW-1185">Reference proteome</keyword>
<dbReference type="Pfam" id="PF00201">
    <property type="entry name" value="UDPGT"/>
    <property type="match status" value="1"/>
</dbReference>
<gene>
    <name evidence="3" type="ORF">DERF_001982</name>
    <name evidence="2" type="ORF">HUG17_6939</name>
</gene>
<evidence type="ECO:0000313" key="2">
    <source>
        <dbReference type="EMBL" id="KAH7636733.1"/>
    </source>
</evidence>
<reference evidence="3" key="4">
    <citation type="journal article" date="2022" name="Res Sq">
        <title>Comparative Genomics Reveals Insights into the Divergent Evolution of Astigmatic Mites and Household Pest Adaptations.</title>
        <authorList>
            <person name="Xiong Q."/>
            <person name="Wan A.T.-Y."/>
            <person name="Liu X.-Y."/>
            <person name="Fung C.S.-H."/>
            <person name="Xiao X."/>
            <person name="Malainual N."/>
            <person name="Hou J."/>
            <person name="Wang L."/>
            <person name="Wang M."/>
            <person name="Yang K."/>
            <person name="Cui Y."/>
            <person name="Leung E."/>
            <person name="Nong W."/>
            <person name="Shin S.-K."/>
            <person name="Au S."/>
            <person name="Jeong K.Y."/>
            <person name="Chew F.T."/>
            <person name="Hui J."/>
            <person name="Leung T.F."/>
            <person name="Tungtrongchitr A."/>
            <person name="Zhong N."/>
            <person name="Liu Z."/>
            <person name="Tsui S."/>
        </authorList>
    </citation>
    <scope>NUCLEOTIDE SEQUENCE</scope>
    <source>
        <strain evidence="3">Derf</strain>
        <tissue evidence="3">Whole organism</tissue>
    </source>
</reference>
<dbReference type="PANTHER" id="PTHR48050">
    <property type="entry name" value="STEROL 3-BETA-GLUCOSYLTRANSFERASE"/>
    <property type="match status" value="1"/>
</dbReference>
<dbReference type="InterPro" id="IPR002213">
    <property type="entry name" value="UDP_glucos_trans"/>
</dbReference>
<dbReference type="CDD" id="cd03784">
    <property type="entry name" value="GT1_Gtf-like"/>
    <property type="match status" value="1"/>
</dbReference>
<dbReference type="EMBL" id="ASGP02000001">
    <property type="protein sequence ID" value="KAH9528007.1"/>
    <property type="molecule type" value="Genomic_DNA"/>
</dbReference>
<evidence type="ECO:0000313" key="3">
    <source>
        <dbReference type="EMBL" id="KAH9528007.1"/>
    </source>
</evidence>
<name>A0A922I9Q1_DERFA</name>
<organism evidence="3 4">
    <name type="scientific">Dermatophagoides farinae</name>
    <name type="common">American house dust mite</name>
    <dbReference type="NCBI Taxonomy" id="6954"/>
    <lineage>
        <taxon>Eukaryota</taxon>
        <taxon>Metazoa</taxon>
        <taxon>Ecdysozoa</taxon>
        <taxon>Arthropoda</taxon>
        <taxon>Chelicerata</taxon>
        <taxon>Arachnida</taxon>
        <taxon>Acari</taxon>
        <taxon>Acariformes</taxon>
        <taxon>Sarcoptiformes</taxon>
        <taxon>Astigmata</taxon>
        <taxon>Psoroptidia</taxon>
        <taxon>Analgoidea</taxon>
        <taxon>Pyroglyphidae</taxon>
        <taxon>Dermatophagoidinae</taxon>
        <taxon>Dermatophagoides</taxon>
    </lineage>
</organism>
<evidence type="ECO:0000256" key="1">
    <source>
        <dbReference type="ARBA" id="ARBA00022679"/>
    </source>
</evidence>
<dbReference type="PANTHER" id="PTHR48050:SF13">
    <property type="entry name" value="STEROL 3-BETA-GLUCOSYLTRANSFERASE UGT80A2"/>
    <property type="match status" value="1"/>
</dbReference>
<dbReference type="OrthoDB" id="5835829at2759"/>